<dbReference type="SUPFAM" id="SSF56563">
    <property type="entry name" value="Major capsid protein gp5"/>
    <property type="match status" value="1"/>
</dbReference>
<evidence type="ECO:0000256" key="2">
    <source>
        <dbReference type="SAM" id="Coils"/>
    </source>
</evidence>
<reference evidence="4 5" key="1">
    <citation type="journal article" date="2015" name="Genome Announc.">
        <title>Expanding the biotechnology potential of lactobacilli through comparative genomics of 213 strains and associated genera.</title>
        <authorList>
            <person name="Sun Z."/>
            <person name="Harris H.M."/>
            <person name="McCann A."/>
            <person name="Guo C."/>
            <person name="Argimon S."/>
            <person name="Zhang W."/>
            <person name="Yang X."/>
            <person name="Jeffery I.B."/>
            <person name="Cooney J.C."/>
            <person name="Kagawa T.F."/>
            <person name="Liu W."/>
            <person name="Song Y."/>
            <person name="Salvetti E."/>
            <person name="Wrobel A."/>
            <person name="Rasinkangas P."/>
            <person name="Parkhill J."/>
            <person name="Rea M.C."/>
            <person name="O'Sullivan O."/>
            <person name="Ritari J."/>
            <person name="Douillard F.P."/>
            <person name="Paul Ross R."/>
            <person name="Yang R."/>
            <person name="Briner A.E."/>
            <person name="Felis G.E."/>
            <person name="de Vos W.M."/>
            <person name="Barrangou R."/>
            <person name="Klaenhammer T.R."/>
            <person name="Caufield P.W."/>
            <person name="Cui Y."/>
            <person name="Zhang H."/>
            <person name="O'Toole P.W."/>
        </authorList>
    </citation>
    <scope>NUCLEOTIDE SEQUENCE [LARGE SCALE GENOMIC DNA]</scope>
    <source>
        <strain evidence="4 5">DSM 12744</strain>
    </source>
</reference>
<accession>A0A0R1MYD7</accession>
<dbReference type="NCBIfam" id="TIGR01554">
    <property type="entry name" value="major_cap_HK97"/>
    <property type="match status" value="1"/>
</dbReference>
<comment type="caution">
    <text evidence="4">The sequence shown here is derived from an EMBL/GenBank/DDBJ whole genome shotgun (WGS) entry which is preliminary data.</text>
</comment>
<protein>
    <submittedName>
        <fullName evidence="4">Phage-related major head protein</fullName>
    </submittedName>
</protein>
<gene>
    <name evidence="4" type="ORF">FD09_GL002597</name>
</gene>
<sequence length="400" mass="44005">MNIAEKLAAAKKALEEKRNALPALTKEARSLIEKADSDEEFKAAKEKRDAVAAAEQEIKDLEEKRDLYEAAIKGTEEPTNTPAQKPEKHDYREAMNRYLHSRGRESEGIQFEKTDQGTFAVLRADPTDASDVANAGVKSPDVKPTIPETISYVPQRELQTVVDLKPFAQVFQASTQKGNYPTVANATTKMATVAELEKNPAMAKPEFKQVPWEVATYRQALPISQESIDDSQIDLVGLIQTNAQQIKVNTTNSAIAAALVTFATKTVSTIDDLKHINNVDLDPAYNRAIIASQSFYQWLDTVKDGNGRYLLQDSILTPSGKSVLGMPIAVVSDKTLGAAGEAHAFLGDVKRAVLFANRADFMVRWVDDQIYGQFLQAGMRFGVAKADEKAGYFLTYTPKA</sequence>
<dbReference type="STRING" id="1423792.FD09_GL002597"/>
<keyword evidence="5" id="KW-1185">Reference proteome</keyword>
<dbReference type="OrthoDB" id="85826at2"/>
<name>A0A0R1MYD7_9LACO</name>
<dbReference type="RefSeq" id="WP_057820032.1">
    <property type="nucleotide sequence ID" value="NZ_AZEC01000005.1"/>
</dbReference>
<evidence type="ECO:0000313" key="5">
    <source>
        <dbReference type="Proteomes" id="UP000051330"/>
    </source>
</evidence>
<dbReference type="Pfam" id="PF05065">
    <property type="entry name" value="Phage_capsid"/>
    <property type="match status" value="1"/>
</dbReference>
<evidence type="ECO:0000313" key="4">
    <source>
        <dbReference type="EMBL" id="KRL13057.1"/>
    </source>
</evidence>
<organism evidence="4 5">
    <name type="scientific">Schleiferilactobacillus perolens DSM 12744</name>
    <dbReference type="NCBI Taxonomy" id="1423792"/>
    <lineage>
        <taxon>Bacteria</taxon>
        <taxon>Bacillati</taxon>
        <taxon>Bacillota</taxon>
        <taxon>Bacilli</taxon>
        <taxon>Lactobacillales</taxon>
        <taxon>Lactobacillaceae</taxon>
        <taxon>Schleiferilactobacillus</taxon>
    </lineage>
</organism>
<proteinExistence type="predicted"/>
<keyword evidence="2" id="KW-0175">Coiled coil</keyword>
<dbReference type="InterPro" id="IPR024455">
    <property type="entry name" value="Phage_capsid"/>
</dbReference>
<dbReference type="AlphaFoldDB" id="A0A0R1MYD7"/>
<dbReference type="PATRIC" id="fig|1423792.3.peg.2649"/>
<comment type="subcellular location">
    <subcellularLocation>
        <location evidence="1">Virion</location>
    </subcellularLocation>
</comment>
<feature type="coiled-coil region" evidence="2">
    <location>
        <begin position="7"/>
        <end position="71"/>
    </location>
</feature>
<dbReference type="EMBL" id="AZEC01000005">
    <property type="protein sequence ID" value="KRL13057.1"/>
    <property type="molecule type" value="Genomic_DNA"/>
</dbReference>
<dbReference type="InterPro" id="IPR054612">
    <property type="entry name" value="Phage_capsid-like_C"/>
</dbReference>
<evidence type="ECO:0000256" key="1">
    <source>
        <dbReference type="ARBA" id="ARBA00004328"/>
    </source>
</evidence>
<evidence type="ECO:0000259" key="3">
    <source>
        <dbReference type="Pfam" id="PF05065"/>
    </source>
</evidence>
<dbReference type="Proteomes" id="UP000051330">
    <property type="component" value="Unassembled WGS sequence"/>
</dbReference>
<feature type="domain" description="Phage capsid-like C-terminal" evidence="3">
    <location>
        <begin position="145"/>
        <end position="381"/>
    </location>
</feature>